<protein>
    <submittedName>
        <fullName evidence="2">Uncharacterized protein</fullName>
    </submittedName>
</protein>
<proteinExistence type="predicted"/>
<reference evidence="2 3" key="1">
    <citation type="submission" date="2019-03" db="EMBL/GenBank/DDBJ databases">
        <authorList>
            <person name="He R.-H."/>
        </authorList>
    </citation>
    <scope>NUCLEOTIDE SEQUENCE [LARGE SCALE GENOMIC DNA]</scope>
    <source>
        <strain evidence="3">SH 714</strain>
    </source>
</reference>
<comment type="caution">
    <text evidence="2">The sequence shown here is derived from an EMBL/GenBank/DDBJ whole genome shotgun (WGS) entry which is preliminary data.</text>
</comment>
<organism evidence="2 3">
    <name type="scientific">Filobacillus milosensis</name>
    <dbReference type="NCBI Taxonomy" id="94137"/>
    <lineage>
        <taxon>Bacteria</taxon>
        <taxon>Bacillati</taxon>
        <taxon>Bacillota</taxon>
        <taxon>Bacilli</taxon>
        <taxon>Bacillales</taxon>
        <taxon>Bacillaceae</taxon>
        <taxon>Filobacillus</taxon>
    </lineage>
</organism>
<keyword evidence="3" id="KW-1185">Reference proteome</keyword>
<keyword evidence="1" id="KW-0812">Transmembrane</keyword>
<gene>
    <name evidence="2" type="ORF">E3U55_06365</name>
</gene>
<keyword evidence="1" id="KW-0472">Membrane</keyword>
<evidence type="ECO:0000313" key="2">
    <source>
        <dbReference type="EMBL" id="TFB22858.1"/>
    </source>
</evidence>
<sequence>MIWIIYGVIPVLVIVLINFITHIYKPKFTYVWSILPLFVAFYFIFQTRDSPHSLEGVYEGIQDGLAVGVAVVSLILTNVIVTIRKVRQENS</sequence>
<feature type="transmembrane region" description="Helical" evidence="1">
    <location>
        <begin position="65"/>
        <end position="83"/>
    </location>
</feature>
<dbReference type="OrthoDB" id="9965940at2"/>
<dbReference type="AlphaFoldDB" id="A0A4Y8IUT3"/>
<keyword evidence="1" id="KW-1133">Transmembrane helix</keyword>
<dbReference type="EMBL" id="SOPW01000005">
    <property type="protein sequence ID" value="TFB22858.1"/>
    <property type="molecule type" value="Genomic_DNA"/>
</dbReference>
<feature type="transmembrane region" description="Helical" evidence="1">
    <location>
        <begin position="6"/>
        <end position="24"/>
    </location>
</feature>
<feature type="transmembrane region" description="Helical" evidence="1">
    <location>
        <begin position="29"/>
        <end position="45"/>
    </location>
</feature>
<evidence type="ECO:0000313" key="3">
    <source>
        <dbReference type="Proteomes" id="UP000297975"/>
    </source>
</evidence>
<evidence type="ECO:0000256" key="1">
    <source>
        <dbReference type="SAM" id="Phobius"/>
    </source>
</evidence>
<dbReference type="RefSeq" id="WP_134339590.1">
    <property type="nucleotide sequence ID" value="NZ_SOPW01000005.1"/>
</dbReference>
<accession>A0A4Y8IUT3</accession>
<name>A0A4Y8IUT3_9BACI</name>
<dbReference type="Proteomes" id="UP000297975">
    <property type="component" value="Unassembled WGS sequence"/>
</dbReference>